<dbReference type="Pfam" id="PF04397">
    <property type="entry name" value="LytTR"/>
    <property type="match status" value="1"/>
</dbReference>
<accession>A0A645EKR5</accession>
<feature type="domain" description="HTH LytTR-type" evidence="1">
    <location>
        <begin position="37"/>
        <end position="129"/>
    </location>
</feature>
<dbReference type="EMBL" id="VSSQ01047832">
    <property type="protein sequence ID" value="MPN01852.1"/>
    <property type="molecule type" value="Genomic_DNA"/>
</dbReference>
<dbReference type="AlphaFoldDB" id="A0A645EKR5"/>
<gene>
    <name evidence="2" type="ORF">SDC9_149064</name>
</gene>
<reference evidence="2" key="1">
    <citation type="submission" date="2019-08" db="EMBL/GenBank/DDBJ databases">
        <authorList>
            <person name="Kucharzyk K."/>
            <person name="Murdoch R.W."/>
            <person name="Higgins S."/>
            <person name="Loffler F."/>
        </authorList>
    </citation>
    <scope>NUCLEOTIDE SEQUENCE</scope>
</reference>
<dbReference type="InterPro" id="IPR007492">
    <property type="entry name" value="LytTR_DNA-bd_dom"/>
</dbReference>
<evidence type="ECO:0000259" key="1">
    <source>
        <dbReference type="SMART" id="SM00850"/>
    </source>
</evidence>
<dbReference type="GO" id="GO:0003677">
    <property type="term" value="F:DNA binding"/>
    <property type="evidence" value="ECO:0007669"/>
    <property type="project" value="InterPro"/>
</dbReference>
<organism evidence="2">
    <name type="scientific">bioreactor metagenome</name>
    <dbReference type="NCBI Taxonomy" id="1076179"/>
    <lineage>
        <taxon>unclassified sequences</taxon>
        <taxon>metagenomes</taxon>
        <taxon>ecological metagenomes</taxon>
    </lineage>
</organism>
<proteinExistence type="predicted"/>
<dbReference type="SMART" id="SM00850">
    <property type="entry name" value="LytTR"/>
    <property type="match status" value="1"/>
</dbReference>
<name>A0A645EKR5_9ZZZZ</name>
<protein>
    <recommendedName>
        <fullName evidence="1">HTH LytTR-type domain-containing protein</fullName>
    </recommendedName>
</protein>
<comment type="caution">
    <text evidence="2">The sequence shown here is derived from an EMBL/GenBank/DDBJ whole genome shotgun (WGS) entry which is preliminary data.</text>
</comment>
<sequence>MLGYLLKSNDIQININQLIKFINQIQVRTSIQIKTELGETEIELNDILKVSKENRKLYITTCKNKIQVYQSSLSNIYDKTSDYLIYINKSTLVNAMRIVSFTDKSILLECNIQDTISRDYLHGFKREYLKKVSL</sequence>
<dbReference type="Gene3D" id="2.40.50.1020">
    <property type="entry name" value="LytTr DNA-binding domain"/>
    <property type="match status" value="1"/>
</dbReference>
<evidence type="ECO:0000313" key="2">
    <source>
        <dbReference type="EMBL" id="MPN01852.1"/>
    </source>
</evidence>